<evidence type="ECO:0000256" key="12">
    <source>
        <dbReference type="ARBA" id="ARBA00023286"/>
    </source>
</evidence>
<dbReference type="SUPFAM" id="SSF63712">
    <property type="entry name" value="Nicotinic receptor ligand binding domain-like"/>
    <property type="match status" value="1"/>
</dbReference>
<dbReference type="InterPro" id="IPR038050">
    <property type="entry name" value="Neuro_actylchol_rec"/>
</dbReference>
<dbReference type="InterPro" id="IPR002394">
    <property type="entry name" value="Nicotinic_acetylcholine_rcpt"/>
</dbReference>
<feature type="transmembrane region" description="Helical" evidence="15">
    <location>
        <begin position="240"/>
        <end position="265"/>
    </location>
</feature>
<keyword evidence="15" id="KW-0732">Signal</keyword>
<feature type="domain" description="Neurotransmitter-gated ion-channel transmembrane" evidence="18">
    <location>
        <begin position="246"/>
        <end position="573"/>
    </location>
</feature>
<keyword evidence="2 15" id="KW-0813">Transport</keyword>
<keyword evidence="19" id="KW-1185">Reference proteome</keyword>
<feature type="signal peptide" evidence="15">
    <location>
        <begin position="1"/>
        <end position="19"/>
    </location>
</feature>
<evidence type="ECO:0000256" key="4">
    <source>
        <dbReference type="ARBA" id="ARBA00022692"/>
    </source>
</evidence>
<keyword evidence="4 15" id="KW-0812">Transmembrane</keyword>
<dbReference type="InterPro" id="IPR036734">
    <property type="entry name" value="Neur_chan_lig-bd_sf"/>
</dbReference>
<evidence type="ECO:0000259" key="17">
    <source>
        <dbReference type="Pfam" id="PF02931"/>
    </source>
</evidence>
<dbReference type="PROSITE" id="PS00236">
    <property type="entry name" value="NEUROTR_ION_CHANNEL"/>
    <property type="match status" value="1"/>
</dbReference>
<dbReference type="OrthoDB" id="6073255at2759"/>
<dbReference type="PRINTS" id="PR00254">
    <property type="entry name" value="NICOTINICR"/>
</dbReference>
<evidence type="ECO:0000313" key="20">
    <source>
        <dbReference type="RefSeq" id="XP_055895887.1"/>
    </source>
</evidence>
<name>A0A9W3B8M0_BIOGL</name>
<dbReference type="PRINTS" id="PR00252">
    <property type="entry name" value="NRIONCHANNEL"/>
</dbReference>
<dbReference type="GO" id="GO:0022848">
    <property type="term" value="F:acetylcholine-gated monoatomic cation-selective channel activity"/>
    <property type="evidence" value="ECO:0007669"/>
    <property type="project" value="InterPro"/>
</dbReference>
<protein>
    <submittedName>
        <fullName evidence="20">Acetylcholine receptor subunit beta-like 1 isoform X1</fullName>
    </submittedName>
</protein>
<dbReference type="OMA" id="TRWQQKS"/>
<feature type="transmembrane region" description="Helical" evidence="15">
    <location>
        <begin position="338"/>
        <end position="359"/>
    </location>
</feature>
<dbReference type="InterPro" id="IPR006029">
    <property type="entry name" value="Neurotrans-gated_channel_TM"/>
</dbReference>
<feature type="transmembrane region" description="Helical" evidence="15">
    <location>
        <begin position="304"/>
        <end position="326"/>
    </location>
</feature>
<dbReference type="Pfam" id="PF02932">
    <property type="entry name" value="Neur_chan_memb"/>
    <property type="match status" value="1"/>
</dbReference>
<accession>A0A9W3B8M0</accession>
<dbReference type="FunFam" id="2.70.170.10:FF:000016">
    <property type="entry name" value="Nicotinic acetylcholine receptor subunit"/>
    <property type="match status" value="1"/>
</dbReference>
<keyword evidence="10" id="KW-0675">Receptor</keyword>
<dbReference type="InterPro" id="IPR006201">
    <property type="entry name" value="Neur_channel"/>
</dbReference>
<evidence type="ECO:0000256" key="11">
    <source>
        <dbReference type="ARBA" id="ARBA00023180"/>
    </source>
</evidence>
<evidence type="ECO:0000256" key="7">
    <source>
        <dbReference type="ARBA" id="ARBA00023065"/>
    </source>
</evidence>
<dbReference type="GO" id="GO:0004888">
    <property type="term" value="F:transmembrane signaling receptor activity"/>
    <property type="evidence" value="ECO:0007669"/>
    <property type="project" value="InterPro"/>
</dbReference>
<comment type="similarity">
    <text evidence="1">Belongs to the ligand-gated ion channel (TC 1.A.9) family. Acetylcholine receptor (TC 1.A.9.1) subfamily.</text>
</comment>
<evidence type="ECO:0000256" key="8">
    <source>
        <dbReference type="ARBA" id="ARBA00023136"/>
    </source>
</evidence>
<dbReference type="PANTHER" id="PTHR18945">
    <property type="entry name" value="NEUROTRANSMITTER GATED ION CHANNEL"/>
    <property type="match status" value="1"/>
</dbReference>
<evidence type="ECO:0000256" key="3">
    <source>
        <dbReference type="ARBA" id="ARBA00022475"/>
    </source>
</evidence>
<dbReference type="InterPro" id="IPR006202">
    <property type="entry name" value="Neur_chan_lig-bd"/>
</dbReference>
<keyword evidence="9" id="KW-1015">Disulfide bond</keyword>
<evidence type="ECO:0000259" key="18">
    <source>
        <dbReference type="Pfam" id="PF02932"/>
    </source>
</evidence>
<organism evidence="19 20">
    <name type="scientific">Biomphalaria glabrata</name>
    <name type="common">Bloodfluke planorb</name>
    <name type="synonym">Freshwater snail</name>
    <dbReference type="NCBI Taxonomy" id="6526"/>
    <lineage>
        <taxon>Eukaryota</taxon>
        <taxon>Metazoa</taxon>
        <taxon>Spiralia</taxon>
        <taxon>Lophotrochozoa</taxon>
        <taxon>Mollusca</taxon>
        <taxon>Gastropoda</taxon>
        <taxon>Heterobranchia</taxon>
        <taxon>Euthyneura</taxon>
        <taxon>Panpulmonata</taxon>
        <taxon>Hygrophila</taxon>
        <taxon>Lymnaeoidea</taxon>
        <taxon>Planorbidae</taxon>
        <taxon>Biomphalaria</taxon>
    </lineage>
</organism>
<evidence type="ECO:0000256" key="2">
    <source>
        <dbReference type="ARBA" id="ARBA00022448"/>
    </source>
</evidence>
<proteinExistence type="inferred from homology"/>
<keyword evidence="6" id="KW-0770">Synapse</keyword>
<evidence type="ECO:0000256" key="14">
    <source>
        <dbReference type="ARBA" id="ARBA00034099"/>
    </source>
</evidence>
<dbReference type="Gene3D" id="2.70.170.10">
    <property type="entry name" value="Neurotransmitter-gated ion-channel ligand-binding domain"/>
    <property type="match status" value="1"/>
</dbReference>
<keyword evidence="13 15" id="KW-0407">Ion channel</keyword>
<gene>
    <name evidence="20" type="primary">LOC106058549</name>
</gene>
<evidence type="ECO:0000313" key="19">
    <source>
        <dbReference type="Proteomes" id="UP001165740"/>
    </source>
</evidence>
<dbReference type="RefSeq" id="XP_055895887.1">
    <property type="nucleotide sequence ID" value="XM_056039912.1"/>
</dbReference>
<sequence>MLNYMLLLFFSMNTQFLISAEMDERDINEQKLHEDLFHKNSYNSLIRPVVNTSSSLEINFSLVLSAIINVDEKNQVIITNVWLQMDWIDYQLAWDPSKYGNISKIKVDNKFVWVPDVVLFNNADGKFEPSYTPNCVIDNSGSVQFIPPAIYTSSCSIDVEYFPFDQQECEMKFGSWTFEGKTLNYSFSRGNDRMDLSDYMKNGAWDIIDVPGHKSTIGDSITGEPKSIIVFKLVIRRKTLFYTVNLIIPCFLHALVCLCVFVLPAHGSEKITLVISVLVSLVVFLLLLQKILPPSMTIPLIAKYFIFTFIMNVLEIIMTVIIIFASHRSPRTAIMPKWICWIFLYKLVFAMSRLPKYLFMERPEHDKKWQKKNCSPPPSYPNTPQVPRANLFVRQPVPENQQRRQKPKTTATTSSDLRENERVNERVNAWRQKFKKSHSPGVTLSSSASGSHFSSDESPTIEMREFAPPNLPTNGHRCILRDPGTSQSEESLCQAKPSEISKLMAFSDPNLSPIDLTRELYSASNAIKFICRQMKNNEDYNTVLDDWKYLAAVLDRLMMIIFILVSLGGTLGVLINAPHILETVDQDKIIADIIKARN</sequence>
<keyword evidence="12" id="KW-1071">Ligand-gated ion channel</keyword>
<feature type="chain" id="PRO_5041016443" evidence="15">
    <location>
        <begin position="20"/>
        <end position="598"/>
    </location>
</feature>
<evidence type="ECO:0000256" key="1">
    <source>
        <dbReference type="ARBA" id="ARBA00009237"/>
    </source>
</evidence>
<evidence type="ECO:0000256" key="13">
    <source>
        <dbReference type="ARBA" id="ARBA00023303"/>
    </source>
</evidence>
<evidence type="ECO:0000256" key="6">
    <source>
        <dbReference type="ARBA" id="ARBA00023018"/>
    </source>
</evidence>
<dbReference type="InterPro" id="IPR036719">
    <property type="entry name" value="Neuro-gated_channel_TM_sf"/>
</dbReference>
<keyword evidence="11" id="KW-0325">Glycoprotein</keyword>
<keyword evidence="5 15" id="KW-1133">Transmembrane helix</keyword>
<keyword evidence="3" id="KW-1003">Cell membrane</keyword>
<keyword evidence="8 15" id="KW-0472">Membrane</keyword>
<dbReference type="GeneID" id="106058549"/>
<evidence type="ECO:0000256" key="15">
    <source>
        <dbReference type="RuleBase" id="RU000687"/>
    </source>
</evidence>
<reference evidence="20" key="1">
    <citation type="submission" date="2025-08" db="UniProtKB">
        <authorList>
            <consortium name="RefSeq"/>
        </authorList>
    </citation>
    <scope>IDENTIFICATION</scope>
</reference>
<feature type="compositionally biased region" description="Basic and acidic residues" evidence="16">
    <location>
        <begin position="416"/>
        <end position="425"/>
    </location>
</feature>
<evidence type="ECO:0000256" key="16">
    <source>
        <dbReference type="SAM" id="MobiDB-lite"/>
    </source>
</evidence>
<dbReference type="Gene3D" id="1.20.58.390">
    <property type="entry name" value="Neurotransmitter-gated ion-channel transmembrane domain"/>
    <property type="match status" value="2"/>
</dbReference>
<feature type="compositionally biased region" description="Low complexity" evidence="16">
    <location>
        <begin position="445"/>
        <end position="458"/>
    </location>
</feature>
<dbReference type="SUPFAM" id="SSF90112">
    <property type="entry name" value="Neurotransmitter-gated ion-channel transmembrane pore"/>
    <property type="match status" value="1"/>
</dbReference>
<dbReference type="Proteomes" id="UP001165740">
    <property type="component" value="Chromosome 1"/>
</dbReference>
<dbReference type="InterPro" id="IPR018000">
    <property type="entry name" value="Neurotransmitter_ion_chnl_CS"/>
</dbReference>
<keyword evidence="7 15" id="KW-0406">Ion transport</keyword>
<feature type="domain" description="Neurotransmitter-gated ion-channel ligand-binding" evidence="17">
    <location>
        <begin position="29"/>
        <end position="239"/>
    </location>
</feature>
<evidence type="ECO:0000256" key="10">
    <source>
        <dbReference type="ARBA" id="ARBA00023170"/>
    </source>
</evidence>
<evidence type="ECO:0000256" key="5">
    <source>
        <dbReference type="ARBA" id="ARBA00022989"/>
    </source>
</evidence>
<feature type="transmembrane region" description="Helical" evidence="15">
    <location>
        <begin position="557"/>
        <end position="575"/>
    </location>
</feature>
<feature type="transmembrane region" description="Helical" evidence="15">
    <location>
        <begin position="271"/>
        <end position="292"/>
    </location>
</feature>
<dbReference type="Pfam" id="PF02931">
    <property type="entry name" value="Neur_chan_LBD"/>
    <property type="match status" value="1"/>
</dbReference>
<dbReference type="AlphaFoldDB" id="A0A9W3B8M0"/>
<feature type="region of interest" description="Disordered" evidence="16">
    <location>
        <begin position="395"/>
        <end position="458"/>
    </location>
</feature>
<dbReference type="GO" id="GO:0045211">
    <property type="term" value="C:postsynaptic membrane"/>
    <property type="evidence" value="ECO:0007669"/>
    <property type="project" value="InterPro"/>
</dbReference>
<evidence type="ECO:0000256" key="9">
    <source>
        <dbReference type="ARBA" id="ARBA00023157"/>
    </source>
</evidence>
<comment type="subcellular location">
    <subcellularLocation>
        <location evidence="14">Synaptic cell membrane</location>
        <topology evidence="14">Multi-pass membrane protein</topology>
    </subcellularLocation>
</comment>
<dbReference type="NCBIfam" id="TIGR00860">
    <property type="entry name" value="LIC"/>
    <property type="match status" value="1"/>
</dbReference>